<evidence type="ECO:0000256" key="2">
    <source>
        <dbReference type="ARBA" id="ARBA00022670"/>
    </source>
</evidence>
<comment type="caution">
    <text evidence="8">The sequence shown here is derived from an EMBL/GenBank/DDBJ whole genome shotgun (WGS) entry which is preliminary data.</text>
</comment>
<dbReference type="CDD" id="cd07560">
    <property type="entry name" value="Peptidase_S41_CPP"/>
    <property type="match status" value="1"/>
</dbReference>
<keyword evidence="3 5" id="KW-0378">Hydrolase</keyword>
<evidence type="ECO:0000256" key="6">
    <source>
        <dbReference type="SAM" id="Phobius"/>
    </source>
</evidence>
<dbReference type="SMART" id="SM00245">
    <property type="entry name" value="TSPc"/>
    <property type="match status" value="1"/>
</dbReference>
<dbReference type="InterPro" id="IPR036034">
    <property type="entry name" value="PDZ_sf"/>
</dbReference>
<evidence type="ECO:0000256" key="4">
    <source>
        <dbReference type="ARBA" id="ARBA00022825"/>
    </source>
</evidence>
<keyword evidence="6" id="KW-0472">Membrane</keyword>
<keyword evidence="9" id="KW-1185">Reference proteome</keyword>
<keyword evidence="6" id="KW-0812">Transmembrane</keyword>
<dbReference type="PROSITE" id="PS50106">
    <property type="entry name" value="PDZ"/>
    <property type="match status" value="1"/>
</dbReference>
<dbReference type="Pfam" id="PF17820">
    <property type="entry name" value="PDZ_6"/>
    <property type="match status" value="1"/>
</dbReference>
<keyword evidence="6" id="KW-1133">Transmembrane helix</keyword>
<name>A0A1Q6A4E0_9SPHI</name>
<evidence type="ECO:0000313" key="8">
    <source>
        <dbReference type="EMBL" id="OKS88868.1"/>
    </source>
</evidence>
<dbReference type="Proteomes" id="UP000186720">
    <property type="component" value="Unassembled WGS sequence"/>
</dbReference>
<accession>A0A1Q6A4E0</accession>
<gene>
    <name evidence="8" type="ORF">RG47T_4346</name>
</gene>
<dbReference type="GO" id="GO:0030288">
    <property type="term" value="C:outer membrane-bounded periplasmic space"/>
    <property type="evidence" value="ECO:0007669"/>
    <property type="project" value="TreeGrafter"/>
</dbReference>
<feature type="transmembrane region" description="Helical" evidence="6">
    <location>
        <begin position="19"/>
        <end position="37"/>
    </location>
</feature>
<dbReference type="PANTHER" id="PTHR32060:SF30">
    <property type="entry name" value="CARBOXY-TERMINAL PROCESSING PROTEASE CTPA"/>
    <property type="match status" value="1"/>
</dbReference>
<dbReference type="InterPro" id="IPR029045">
    <property type="entry name" value="ClpP/crotonase-like_dom_sf"/>
</dbReference>
<dbReference type="NCBIfam" id="TIGR00225">
    <property type="entry name" value="prc"/>
    <property type="match status" value="1"/>
</dbReference>
<dbReference type="Gene3D" id="3.30.750.44">
    <property type="match status" value="1"/>
</dbReference>
<dbReference type="InterPro" id="IPR001478">
    <property type="entry name" value="PDZ"/>
</dbReference>
<dbReference type="PANTHER" id="PTHR32060">
    <property type="entry name" value="TAIL-SPECIFIC PROTEASE"/>
    <property type="match status" value="1"/>
</dbReference>
<dbReference type="InterPro" id="IPR004447">
    <property type="entry name" value="Peptidase_S41A"/>
</dbReference>
<dbReference type="InterPro" id="IPR041489">
    <property type="entry name" value="PDZ_6"/>
</dbReference>
<protein>
    <recommendedName>
        <fullName evidence="7">PDZ domain-containing protein</fullName>
    </recommendedName>
</protein>
<dbReference type="GO" id="GO:0008236">
    <property type="term" value="F:serine-type peptidase activity"/>
    <property type="evidence" value="ECO:0007669"/>
    <property type="project" value="UniProtKB-KW"/>
</dbReference>
<dbReference type="GO" id="GO:0004175">
    <property type="term" value="F:endopeptidase activity"/>
    <property type="evidence" value="ECO:0007669"/>
    <property type="project" value="TreeGrafter"/>
</dbReference>
<dbReference type="STRING" id="1302689.RG47T_4346"/>
<evidence type="ECO:0000313" key="9">
    <source>
        <dbReference type="Proteomes" id="UP000186720"/>
    </source>
</evidence>
<evidence type="ECO:0000256" key="3">
    <source>
        <dbReference type="ARBA" id="ARBA00022801"/>
    </source>
</evidence>
<reference evidence="8 9" key="1">
    <citation type="submission" date="2016-11" db="EMBL/GenBank/DDBJ databases">
        <title>Whole Genome Sequencing of Mucilaginibacter polytrichastri RG4-7(T) isolated from the moss sample.</title>
        <authorList>
            <person name="Li Y."/>
        </authorList>
    </citation>
    <scope>NUCLEOTIDE SEQUENCE [LARGE SCALE GENOMIC DNA]</scope>
    <source>
        <strain evidence="8 9">RG4-7</strain>
    </source>
</reference>
<dbReference type="Gene3D" id="3.90.226.10">
    <property type="entry name" value="2-enoyl-CoA Hydratase, Chain A, domain 1"/>
    <property type="match status" value="1"/>
</dbReference>
<comment type="similarity">
    <text evidence="1 5">Belongs to the peptidase S41A family.</text>
</comment>
<dbReference type="SUPFAM" id="SSF52096">
    <property type="entry name" value="ClpP/crotonase"/>
    <property type="match status" value="1"/>
</dbReference>
<dbReference type="SUPFAM" id="SSF50156">
    <property type="entry name" value="PDZ domain-like"/>
    <property type="match status" value="1"/>
</dbReference>
<feature type="domain" description="PDZ" evidence="7">
    <location>
        <begin position="89"/>
        <end position="148"/>
    </location>
</feature>
<dbReference type="Gene3D" id="2.30.42.10">
    <property type="match status" value="1"/>
</dbReference>
<dbReference type="AlphaFoldDB" id="A0A1Q6A4E0"/>
<evidence type="ECO:0000256" key="5">
    <source>
        <dbReference type="RuleBase" id="RU004404"/>
    </source>
</evidence>
<dbReference type="SMART" id="SM00228">
    <property type="entry name" value="PDZ"/>
    <property type="match status" value="1"/>
</dbReference>
<organism evidence="8 9">
    <name type="scientific">Mucilaginibacter polytrichastri</name>
    <dbReference type="NCBI Taxonomy" id="1302689"/>
    <lineage>
        <taxon>Bacteria</taxon>
        <taxon>Pseudomonadati</taxon>
        <taxon>Bacteroidota</taxon>
        <taxon>Sphingobacteriia</taxon>
        <taxon>Sphingobacteriales</taxon>
        <taxon>Sphingobacteriaceae</taxon>
        <taxon>Mucilaginibacter</taxon>
    </lineage>
</organism>
<evidence type="ECO:0000256" key="1">
    <source>
        <dbReference type="ARBA" id="ARBA00009179"/>
    </source>
</evidence>
<dbReference type="GO" id="GO:0007165">
    <property type="term" value="P:signal transduction"/>
    <property type="evidence" value="ECO:0007669"/>
    <property type="project" value="TreeGrafter"/>
</dbReference>
<dbReference type="EMBL" id="MPPL01000001">
    <property type="protein sequence ID" value="OKS88868.1"/>
    <property type="molecule type" value="Genomic_DNA"/>
</dbReference>
<sequence>MSINNVNLQVTKMKQAASVIFRTVVILLAGITIGLLINNQGFMARQVAGNHKIDSALLIINRHYVDSVGNDTLETNAIGSILQELDPHSVYLPRQQAQSVNERLEGRFNGIGIEYVLLRDTMFISQVYPGSPAYKAGIVNGDRVITINYKKSSGAKLGTDSINHLIRSTAGNKVEMSVRHLLSNNINRYMLMRGHVPLSSLDAAYPLTPLAGYIKLSKFATTTDSDFRASLRDLQKKGVKKLIVDLRGNRGGYLDAATALADEFLVKDQLIVYTQGAHEQRVNYYSSNSGLFQEGKVAVLIDEYSASASEIVAGALQDLDRAVIVGRRSYGKGLVQQQFPFADGSALNLTVARYYTPSGRSIQKSYKNGVDDYRKEISDRQQKGELRYAQNNMMDTAFKSHAYYTHDGRKVYGGGGIMPDVFVPEDTTANVRLIGELADAQLFTAYVIDKLHPYLAKQISREDFINKFSVTDNQLDDFIMYASKTIREMDSREIRLARPHLKQYIKAFAARFKWGDDAYFEVINQDDSGIKKALTAIN</sequence>
<dbReference type="GO" id="GO:0006508">
    <property type="term" value="P:proteolysis"/>
    <property type="evidence" value="ECO:0007669"/>
    <property type="project" value="UniProtKB-KW"/>
</dbReference>
<evidence type="ECO:0000259" key="7">
    <source>
        <dbReference type="PROSITE" id="PS50106"/>
    </source>
</evidence>
<keyword evidence="4 5" id="KW-0720">Serine protease</keyword>
<keyword evidence="2 5" id="KW-0645">Protease</keyword>
<proteinExistence type="inferred from homology"/>
<dbReference type="Pfam" id="PF03572">
    <property type="entry name" value="Peptidase_S41"/>
    <property type="match status" value="1"/>
</dbReference>
<dbReference type="InterPro" id="IPR005151">
    <property type="entry name" value="Tail-specific_protease"/>
</dbReference>